<dbReference type="Proteomes" id="UP001500339">
    <property type="component" value="Unassembled WGS sequence"/>
</dbReference>
<gene>
    <name evidence="5" type="ORF">GCM10008905_21880</name>
</gene>
<evidence type="ECO:0000313" key="6">
    <source>
        <dbReference type="Proteomes" id="UP001500339"/>
    </source>
</evidence>
<comment type="caution">
    <text evidence="5">The sequence shown here is derived from an EMBL/GenBank/DDBJ whole genome shotgun (WGS) entry which is preliminary data.</text>
</comment>
<evidence type="ECO:0000256" key="2">
    <source>
        <dbReference type="ARBA" id="ARBA00022884"/>
    </source>
</evidence>
<comment type="similarity">
    <text evidence="1">Belongs to the CRISPR-associated protein Cas6/Cse3/CasE family.</text>
</comment>
<organism evidence="5 6">
    <name type="scientific">Clostridium malenominatum</name>
    <dbReference type="NCBI Taxonomy" id="1539"/>
    <lineage>
        <taxon>Bacteria</taxon>
        <taxon>Bacillati</taxon>
        <taxon>Bacillota</taxon>
        <taxon>Clostridia</taxon>
        <taxon>Eubacteriales</taxon>
        <taxon>Clostridiaceae</taxon>
        <taxon>Clostridium</taxon>
    </lineage>
</organism>
<evidence type="ECO:0000256" key="3">
    <source>
        <dbReference type="ARBA" id="ARBA00023118"/>
    </source>
</evidence>
<evidence type="ECO:0000259" key="4">
    <source>
        <dbReference type="Pfam" id="PF01881"/>
    </source>
</evidence>
<sequence length="230" mass="27302">MKVTELILKVYLIKDISYQDSLSSIAKIVDKSLLREEAYANFHEKNTYKNYVYTSLYPLEKTKIYRAGKIYTIQLRTVDENLANYFQRNLVNEYSDEIKVLTIDKKIIPQRYIEKIYSITPAVAKFPNGYWRKNETLESYEKRLKENLIKKYNKFFNETINEEFEFITFLNFENMKPISMNYKNIRMLGDKLTVNIAENSMAQELAHFALGAGILEMNSRGYGFVNYKWL</sequence>
<protein>
    <recommendedName>
        <fullName evidence="4">CRISPR associated protein Cas6 C-terminal domain-containing protein</fullName>
    </recommendedName>
</protein>
<name>A0ABN1J1I2_9CLOT</name>
<reference evidence="5 6" key="1">
    <citation type="journal article" date="2019" name="Int. J. Syst. Evol. Microbiol.">
        <title>The Global Catalogue of Microorganisms (GCM) 10K type strain sequencing project: providing services to taxonomists for standard genome sequencing and annotation.</title>
        <authorList>
            <consortium name="The Broad Institute Genomics Platform"/>
            <consortium name="The Broad Institute Genome Sequencing Center for Infectious Disease"/>
            <person name="Wu L."/>
            <person name="Ma J."/>
        </authorList>
    </citation>
    <scope>NUCLEOTIDE SEQUENCE [LARGE SCALE GENOMIC DNA]</scope>
    <source>
        <strain evidence="5 6">JCM 1405</strain>
    </source>
</reference>
<keyword evidence="3" id="KW-0051">Antiviral defense</keyword>
<dbReference type="InterPro" id="IPR010156">
    <property type="entry name" value="CRISPR-assoc_prot_Cas6"/>
</dbReference>
<dbReference type="PANTHER" id="PTHR36984:SF1">
    <property type="entry name" value="CRISPR-ASSOCIATED ENDORIBONUCLEASE CAS6 1"/>
    <property type="match status" value="1"/>
</dbReference>
<dbReference type="NCBIfam" id="TIGR01877">
    <property type="entry name" value="cas_cas6"/>
    <property type="match status" value="1"/>
</dbReference>
<dbReference type="Gene3D" id="3.30.70.1900">
    <property type="match status" value="1"/>
</dbReference>
<feature type="domain" description="CRISPR associated protein Cas6 C-terminal" evidence="4">
    <location>
        <begin position="134"/>
        <end position="226"/>
    </location>
</feature>
<proteinExistence type="inferred from homology"/>
<dbReference type="InterPro" id="IPR049435">
    <property type="entry name" value="Cas_Cas6_C"/>
</dbReference>
<keyword evidence="2" id="KW-0694">RNA-binding</keyword>
<dbReference type="EMBL" id="BAAACF010000001">
    <property type="protein sequence ID" value="GAA0725873.1"/>
    <property type="molecule type" value="Genomic_DNA"/>
</dbReference>
<dbReference type="RefSeq" id="WP_343769535.1">
    <property type="nucleotide sequence ID" value="NZ_BAAACF010000001.1"/>
</dbReference>
<dbReference type="Pfam" id="PF01881">
    <property type="entry name" value="Cas_Cas6_C"/>
    <property type="match status" value="1"/>
</dbReference>
<keyword evidence="6" id="KW-1185">Reference proteome</keyword>
<dbReference type="PANTHER" id="PTHR36984">
    <property type="entry name" value="CRISPR-ASSOCIATED ENDORIBONUCLEASE CAS6 1"/>
    <property type="match status" value="1"/>
</dbReference>
<evidence type="ECO:0000256" key="1">
    <source>
        <dbReference type="ARBA" id="ARBA00005937"/>
    </source>
</evidence>
<evidence type="ECO:0000313" key="5">
    <source>
        <dbReference type="EMBL" id="GAA0725873.1"/>
    </source>
</evidence>
<accession>A0ABN1J1I2</accession>